<dbReference type="EMBL" id="MU006250">
    <property type="protein sequence ID" value="KAF2818609.1"/>
    <property type="molecule type" value="Genomic_DNA"/>
</dbReference>
<gene>
    <name evidence="1" type="ORF">CC86DRAFT_154449</name>
</gene>
<keyword evidence="2" id="KW-1185">Reference proteome</keyword>
<dbReference type="AlphaFoldDB" id="A0A6A6ZD16"/>
<dbReference type="Proteomes" id="UP000799424">
    <property type="component" value="Unassembled WGS sequence"/>
</dbReference>
<proteinExistence type="predicted"/>
<evidence type="ECO:0000313" key="1">
    <source>
        <dbReference type="EMBL" id="KAF2818609.1"/>
    </source>
</evidence>
<accession>A0A6A6ZD16</accession>
<organism evidence="1 2">
    <name type="scientific">Ophiobolus disseminans</name>
    <dbReference type="NCBI Taxonomy" id="1469910"/>
    <lineage>
        <taxon>Eukaryota</taxon>
        <taxon>Fungi</taxon>
        <taxon>Dikarya</taxon>
        <taxon>Ascomycota</taxon>
        <taxon>Pezizomycotina</taxon>
        <taxon>Dothideomycetes</taxon>
        <taxon>Pleosporomycetidae</taxon>
        <taxon>Pleosporales</taxon>
        <taxon>Pleosporineae</taxon>
        <taxon>Phaeosphaeriaceae</taxon>
        <taxon>Ophiobolus</taxon>
    </lineage>
</organism>
<reference evidence="1" key="1">
    <citation type="journal article" date="2020" name="Stud. Mycol.">
        <title>101 Dothideomycetes genomes: a test case for predicting lifestyles and emergence of pathogens.</title>
        <authorList>
            <person name="Haridas S."/>
            <person name="Albert R."/>
            <person name="Binder M."/>
            <person name="Bloem J."/>
            <person name="Labutti K."/>
            <person name="Salamov A."/>
            <person name="Andreopoulos B."/>
            <person name="Baker S."/>
            <person name="Barry K."/>
            <person name="Bills G."/>
            <person name="Bluhm B."/>
            <person name="Cannon C."/>
            <person name="Castanera R."/>
            <person name="Culley D."/>
            <person name="Daum C."/>
            <person name="Ezra D."/>
            <person name="Gonzalez J."/>
            <person name="Henrissat B."/>
            <person name="Kuo A."/>
            <person name="Liang C."/>
            <person name="Lipzen A."/>
            <person name="Lutzoni F."/>
            <person name="Magnuson J."/>
            <person name="Mondo S."/>
            <person name="Nolan M."/>
            <person name="Ohm R."/>
            <person name="Pangilinan J."/>
            <person name="Park H.-J."/>
            <person name="Ramirez L."/>
            <person name="Alfaro M."/>
            <person name="Sun H."/>
            <person name="Tritt A."/>
            <person name="Yoshinaga Y."/>
            <person name="Zwiers L.-H."/>
            <person name="Turgeon B."/>
            <person name="Goodwin S."/>
            <person name="Spatafora J."/>
            <person name="Crous P."/>
            <person name="Grigoriev I."/>
        </authorList>
    </citation>
    <scope>NUCLEOTIDE SEQUENCE</scope>
    <source>
        <strain evidence="1">CBS 113818</strain>
    </source>
</reference>
<evidence type="ECO:0000313" key="2">
    <source>
        <dbReference type="Proteomes" id="UP000799424"/>
    </source>
</evidence>
<protein>
    <submittedName>
        <fullName evidence="1">Uncharacterized protein</fullName>
    </submittedName>
</protein>
<name>A0A6A6ZD16_9PLEO</name>
<sequence>MFACLVYIPMLKIYIVLRLSSYVLILYKSSISLSVIADFSATSSSPKPALLHLLTHCTAARSCGEILRRRGSRRSPSSLNMLLHLQLKARIESTSSASLLRFGYRLRSPI</sequence>